<keyword evidence="5" id="KW-0560">Oxidoreductase</keyword>
<dbReference type="GO" id="GO:0030313">
    <property type="term" value="C:cell envelope"/>
    <property type="evidence" value="ECO:0007669"/>
    <property type="project" value="UniProtKB-SubCell"/>
</dbReference>
<keyword evidence="6 7" id="KW-0408">Iron</keyword>
<gene>
    <name evidence="9" type="ORF">ICJ84_10815</name>
</gene>
<accession>A0A8J6QA44</accession>
<evidence type="ECO:0000256" key="5">
    <source>
        <dbReference type="ARBA" id="ARBA00023002"/>
    </source>
</evidence>
<dbReference type="GO" id="GO:0046872">
    <property type="term" value="F:metal ion binding"/>
    <property type="evidence" value="ECO:0007669"/>
    <property type="project" value="UniProtKB-KW"/>
</dbReference>
<dbReference type="GO" id="GO:0009055">
    <property type="term" value="F:electron transfer activity"/>
    <property type="evidence" value="ECO:0007669"/>
    <property type="project" value="InterPro"/>
</dbReference>
<dbReference type="InterPro" id="IPR009056">
    <property type="entry name" value="Cyt_c-like_dom"/>
</dbReference>
<keyword evidence="2 7" id="KW-0349">Heme</keyword>
<reference evidence="9" key="1">
    <citation type="journal article" date="2013" name="Int. J. Syst. Evol. Microbiol.">
        <title>Aestuariibaculum suncheonense gen. nov., sp. nov., a marine bacterium of the family Flavobacteriaceae isolated from a tidal flat and emended descriptions of the genera Gaetbulibacter and Tamlana.</title>
        <authorList>
            <person name="Jeong S.H."/>
            <person name="Park M.S."/>
            <person name="Jin H.M."/>
            <person name="Lee K."/>
            <person name="Park W."/>
            <person name="Jeon C.O."/>
        </authorList>
    </citation>
    <scope>NUCLEOTIDE SEQUENCE</scope>
    <source>
        <strain evidence="9">SC17</strain>
    </source>
</reference>
<dbReference type="PROSITE" id="PS51007">
    <property type="entry name" value="CYTC"/>
    <property type="match status" value="1"/>
</dbReference>
<evidence type="ECO:0000313" key="10">
    <source>
        <dbReference type="Proteomes" id="UP000602057"/>
    </source>
</evidence>
<keyword evidence="3 7" id="KW-0479">Metal-binding</keyword>
<dbReference type="SUPFAM" id="SSF46626">
    <property type="entry name" value="Cytochrome c"/>
    <property type="match status" value="2"/>
</dbReference>
<evidence type="ECO:0000256" key="6">
    <source>
        <dbReference type="ARBA" id="ARBA00023004"/>
    </source>
</evidence>
<dbReference type="InterPro" id="IPR038352">
    <property type="entry name" value="Imelysin_sf"/>
</dbReference>
<dbReference type="AlphaFoldDB" id="A0A8J6QA44"/>
<dbReference type="InterPro" id="IPR036909">
    <property type="entry name" value="Cyt_c-like_dom_sf"/>
</dbReference>
<dbReference type="GO" id="GO:0004130">
    <property type="term" value="F:cytochrome-c peroxidase activity"/>
    <property type="evidence" value="ECO:0007669"/>
    <property type="project" value="TreeGrafter"/>
</dbReference>
<dbReference type="InterPro" id="IPR051395">
    <property type="entry name" value="Cytochrome_c_Peroxidase/MauG"/>
</dbReference>
<dbReference type="PANTHER" id="PTHR30600">
    <property type="entry name" value="CYTOCHROME C PEROXIDASE-RELATED"/>
    <property type="match status" value="1"/>
</dbReference>
<evidence type="ECO:0000259" key="8">
    <source>
        <dbReference type="PROSITE" id="PS51007"/>
    </source>
</evidence>
<comment type="caution">
    <text evidence="9">The sequence shown here is derived from an EMBL/GenBank/DDBJ whole genome shotgun (WGS) entry which is preliminary data.</text>
</comment>
<protein>
    <submittedName>
        <fullName evidence="9">Methylamine utilization protein</fullName>
    </submittedName>
</protein>
<sequence>MKFIFKKEAYVFIGLFSLLLTSCLQEQKTAYLNKEEHKNEILQKTFSNELLLTINYLDSLSKSENAKDLEKHYLQARLHFKKAEPVLAFVDSENYKFLNQPNILKIEEEDATDIKINNPTGFQVLEEEIFTDAPGIKTITDHAIKTKSRLELIEKNLNFNYIKPYHVLWMIRDQIIRTALTGITGFDSPVLEHSLSEGQITYSALKAYLDIYKDEFNDQTLYKAWEQAIEKALNALTGEFNSFNRYAFIKNNTHNNLKLWNKTVSDWKVKFPFTKAINNDATSLFSKNTFNLNHFSDYNDSLTEVKINLGKKLFFETELSASKTISCATCHIPEKGYSDGLTISKGVTRNSPTLLYAGLQKGFFYDNRSGSLEGQIVSVINNENEFHSDLEAFENTIKHNTWYVETFKTTFNDSINQEHIRHAIASFIRSLAPFNSKFDNNINDLDNTLTTSEINGFNLFTGKAKCTTCHFAPLFNGTVPTTFKETEMELIGVPKTNDSINVEIDDDLGRYDLFHTPERKHFFKTTTVRNVAKTAPYMHNGVFNTLEEVLDFYNKGGGAGLGIALENQTLPPDALNLTSSEIKDIIAFLNSLTDEKENTPSSI</sequence>
<evidence type="ECO:0000256" key="3">
    <source>
        <dbReference type="ARBA" id="ARBA00022723"/>
    </source>
</evidence>
<keyword evidence="10" id="KW-1185">Reference proteome</keyword>
<dbReference type="Gene3D" id="1.10.760.10">
    <property type="entry name" value="Cytochrome c-like domain"/>
    <property type="match status" value="2"/>
</dbReference>
<dbReference type="EMBL" id="JACVXC010000003">
    <property type="protein sequence ID" value="MBD0835930.1"/>
    <property type="molecule type" value="Genomic_DNA"/>
</dbReference>
<reference evidence="9" key="2">
    <citation type="submission" date="2020-09" db="EMBL/GenBank/DDBJ databases">
        <authorList>
            <person name="Wu Z."/>
        </authorList>
    </citation>
    <scope>NUCLEOTIDE SEQUENCE</scope>
    <source>
        <strain evidence="9">SC17</strain>
    </source>
</reference>
<dbReference type="InterPro" id="IPR004852">
    <property type="entry name" value="Di-haem_cyt_c_peroxidsae"/>
</dbReference>
<dbReference type="Proteomes" id="UP000602057">
    <property type="component" value="Unassembled WGS sequence"/>
</dbReference>
<evidence type="ECO:0000313" key="9">
    <source>
        <dbReference type="EMBL" id="MBD0835930.1"/>
    </source>
</evidence>
<proteinExistence type="predicted"/>
<organism evidence="9 10">
    <name type="scientific">Aestuariibaculum suncheonense</name>
    <dbReference type="NCBI Taxonomy" id="1028745"/>
    <lineage>
        <taxon>Bacteria</taxon>
        <taxon>Pseudomonadati</taxon>
        <taxon>Bacteroidota</taxon>
        <taxon>Flavobacteriia</taxon>
        <taxon>Flavobacteriales</taxon>
        <taxon>Flavobacteriaceae</taxon>
    </lineage>
</organism>
<feature type="domain" description="Cytochrome c" evidence="8">
    <location>
        <begin position="451"/>
        <end position="593"/>
    </location>
</feature>
<evidence type="ECO:0000256" key="7">
    <source>
        <dbReference type="PROSITE-ProRule" id="PRU00433"/>
    </source>
</evidence>
<evidence type="ECO:0000256" key="2">
    <source>
        <dbReference type="ARBA" id="ARBA00022617"/>
    </source>
</evidence>
<comment type="subcellular location">
    <subcellularLocation>
        <location evidence="1">Cell envelope</location>
    </subcellularLocation>
</comment>
<dbReference type="GO" id="GO:0020037">
    <property type="term" value="F:heme binding"/>
    <property type="evidence" value="ECO:0007669"/>
    <property type="project" value="InterPro"/>
</dbReference>
<dbReference type="PANTHER" id="PTHR30600:SF10">
    <property type="entry name" value="BLL6722 PROTEIN"/>
    <property type="match status" value="1"/>
</dbReference>
<evidence type="ECO:0000256" key="4">
    <source>
        <dbReference type="ARBA" id="ARBA00022729"/>
    </source>
</evidence>
<name>A0A8J6QA44_9FLAO</name>
<dbReference type="PROSITE" id="PS51257">
    <property type="entry name" value="PROKAR_LIPOPROTEIN"/>
    <property type="match status" value="1"/>
</dbReference>
<dbReference type="Pfam" id="PF03150">
    <property type="entry name" value="CCP_MauG"/>
    <property type="match status" value="1"/>
</dbReference>
<keyword evidence="4" id="KW-0732">Signal</keyword>
<evidence type="ECO:0000256" key="1">
    <source>
        <dbReference type="ARBA" id="ARBA00004196"/>
    </source>
</evidence>
<dbReference type="Gene3D" id="1.20.1420.20">
    <property type="entry name" value="M75 peptidase, HXXE motif"/>
    <property type="match status" value="1"/>
</dbReference>